<keyword evidence="1" id="KW-0812">Transmembrane</keyword>
<proteinExistence type="predicted"/>
<dbReference type="Proteomes" id="UP000199048">
    <property type="component" value="Unassembled WGS sequence"/>
</dbReference>
<dbReference type="EMBL" id="FOTK01000008">
    <property type="protein sequence ID" value="SFL65404.1"/>
    <property type="molecule type" value="Genomic_DNA"/>
</dbReference>
<dbReference type="OrthoDB" id="6009065at2"/>
<evidence type="ECO:0000256" key="2">
    <source>
        <dbReference type="SAM" id="SignalP"/>
    </source>
</evidence>
<dbReference type="AlphaFoldDB" id="A0A1I4JFT5"/>
<sequence length="115" mass="11896">MTASALALSLCLSFSSFAALALSLDRHHRAVFRVPAPRSRTRSLRAAGWSGLAVAFAASVTCSGWNFGPVQWIGGLTGAALLVVAVMSYRPAWLRAAAVAALPLAMLALPFALGA</sequence>
<feature type="signal peptide" evidence="2">
    <location>
        <begin position="1"/>
        <end position="18"/>
    </location>
</feature>
<keyword evidence="4" id="KW-1185">Reference proteome</keyword>
<evidence type="ECO:0000256" key="1">
    <source>
        <dbReference type="SAM" id="Phobius"/>
    </source>
</evidence>
<dbReference type="InterPro" id="IPR021762">
    <property type="entry name" value="DUF3325"/>
</dbReference>
<name>A0A1I4JFT5_9HYPH</name>
<feature type="transmembrane region" description="Helical" evidence="1">
    <location>
        <begin position="47"/>
        <end position="65"/>
    </location>
</feature>
<dbReference type="STRING" id="582667.SAMN05192568_100834"/>
<keyword evidence="2" id="KW-0732">Signal</keyword>
<accession>A0A1I4JFT5</accession>
<organism evidence="3 4">
    <name type="scientific">Methylobacterium pseudosasicola</name>
    <dbReference type="NCBI Taxonomy" id="582667"/>
    <lineage>
        <taxon>Bacteria</taxon>
        <taxon>Pseudomonadati</taxon>
        <taxon>Pseudomonadota</taxon>
        <taxon>Alphaproteobacteria</taxon>
        <taxon>Hyphomicrobiales</taxon>
        <taxon>Methylobacteriaceae</taxon>
        <taxon>Methylobacterium</taxon>
    </lineage>
</organism>
<keyword evidence="1" id="KW-1133">Transmembrane helix</keyword>
<reference evidence="4" key="1">
    <citation type="submission" date="2016-10" db="EMBL/GenBank/DDBJ databases">
        <authorList>
            <person name="Varghese N."/>
            <person name="Submissions S."/>
        </authorList>
    </citation>
    <scope>NUCLEOTIDE SEQUENCE [LARGE SCALE GENOMIC DNA]</scope>
    <source>
        <strain evidence="4">BL36</strain>
    </source>
</reference>
<dbReference type="Pfam" id="PF11804">
    <property type="entry name" value="DUF3325"/>
    <property type="match status" value="1"/>
</dbReference>
<feature type="chain" id="PRO_5011635943" description="Iron uptake protein" evidence="2">
    <location>
        <begin position="19"/>
        <end position="115"/>
    </location>
</feature>
<keyword evidence="1" id="KW-0472">Membrane</keyword>
<feature type="transmembrane region" description="Helical" evidence="1">
    <location>
        <begin position="96"/>
        <end position="114"/>
    </location>
</feature>
<protein>
    <recommendedName>
        <fullName evidence="5">Iron uptake protein</fullName>
    </recommendedName>
</protein>
<feature type="transmembrane region" description="Helical" evidence="1">
    <location>
        <begin position="72"/>
        <end position="90"/>
    </location>
</feature>
<evidence type="ECO:0000313" key="3">
    <source>
        <dbReference type="EMBL" id="SFL65404.1"/>
    </source>
</evidence>
<gene>
    <name evidence="3" type="ORF">SAMN05192568_100834</name>
</gene>
<evidence type="ECO:0008006" key="5">
    <source>
        <dbReference type="Google" id="ProtNLM"/>
    </source>
</evidence>
<dbReference type="RefSeq" id="WP_092039576.1">
    <property type="nucleotide sequence ID" value="NZ_FOTK01000008.1"/>
</dbReference>
<evidence type="ECO:0000313" key="4">
    <source>
        <dbReference type="Proteomes" id="UP000199048"/>
    </source>
</evidence>